<dbReference type="CDD" id="cd06259">
    <property type="entry name" value="YdcF-like"/>
    <property type="match status" value="1"/>
</dbReference>
<dbReference type="Gene3D" id="3.40.50.620">
    <property type="entry name" value="HUPs"/>
    <property type="match status" value="1"/>
</dbReference>
<dbReference type="EMBL" id="CP062796">
    <property type="protein sequence ID" value="QUL99345.1"/>
    <property type="molecule type" value="Genomic_DNA"/>
</dbReference>
<dbReference type="PANTHER" id="PTHR30336:SF4">
    <property type="entry name" value="ENVELOPE BIOGENESIS FACTOR ELYC"/>
    <property type="match status" value="1"/>
</dbReference>
<dbReference type="GO" id="GO:0043164">
    <property type="term" value="P:Gram-negative-bacterium-type cell wall biogenesis"/>
    <property type="evidence" value="ECO:0007669"/>
    <property type="project" value="TreeGrafter"/>
</dbReference>
<dbReference type="InterPro" id="IPR014729">
    <property type="entry name" value="Rossmann-like_a/b/a_fold"/>
</dbReference>
<evidence type="ECO:0000313" key="2">
    <source>
        <dbReference type="EMBL" id="QUL99345.1"/>
    </source>
</evidence>
<reference evidence="2" key="1">
    <citation type="submission" date="2020-10" db="EMBL/GenBank/DDBJ databases">
        <authorList>
            <person name="Kadnikov V."/>
            <person name="Beletsky A.V."/>
            <person name="Mardanov A.V."/>
            <person name="Karnachuk O.V."/>
            <person name="Ravin N.V."/>
        </authorList>
    </citation>
    <scope>NUCLEOTIDE SEQUENCE</scope>
    <source>
        <strain evidence="2">Bu02</strain>
    </source>
</reference>
<protein>
    <submittedName>
        <fullName evidence="2">YdcF family protein</fullName>
    </submittedName>
</protein>
<accession>A0AAT9LHP1</accession>
<dbReference type="PANTHER" id="PTHR30336">
    <property type="entry name" value="INNER MEMBRANE PROTEIN, PROBABLE PERMEASE"/>
    <property type="match status" value="1"/>
</dbReference>
<dbReference type="InterPro" id="IPR003848">
    <property type="entry name" value="DUF218"/>
</dbReference>
<proteinExistence type="predicted"/>
<dbReference type="InterPro" id="IPR051599">
    <property type="entry name" value="Cell_Envelope_Assoc"/>
</dbReference>
<dbReference type="AlphaFoldDB" id="A0AAT9LHP1"/>
<reference evidence="2" key="2">
    <citation type="journal article" date="2023" name="Biology">
        <title>Prokaryotic Life Associated with Coal-Fire Gas Vents Revealed by Metagenomics.</title>
        <authorList>
            <person name="Kadnikov V.V."/>
            <person name="Mardanov A.V."/>
            <person name="Beletsky A.V."/>
            <person name="Karnachuk O.V."/>
            <person name="Ravin N.V."/>
        </authorList>
    </citation>
    <scope>NUCLEOTIDE SEQUENCE</scope>
    <source>
        <strain evidence="2">Bu02</strain>
    </source>
</reference>
<evidence type="ECO:0000259" key="1">
    <source>
        <dbReference type="Pfam" id="PF02698"/>
    </source>
</evidence>
<sequence length="191" mass="21388">MVRKKFVITLLLAPLLVSGVLLAWISRFGASACPVKSDCIIVLGCRLYGTVPSPFLRARLDEALRLYREGYARYIIVSGGQGPGEDISEARAMKQYMVQNGVDDTYVIEEDKSTSTETNLKFSLEKMKERGLKTALVVSNDYHLARAAVIARRIGLDAGYSGVRLPQYRRWEITGLLREIPALIYTLLTVW</sequence>
<dbReference type="Pfam" id="PF02698">
    <property type="entry name" value="DUF218"/>
    <property type="match status" value="1"/>
</dbReference>
<organism evidence="2">
    <name type="scientific">Candidatus Fermentithermobacillus carboniphilus</name>
    <dbReference type="NCBI Taxonomy" id="3085328"/>
    <lineage>
        <taxon>Bacteria</taxon>
        <taxon>Bacillati</taxon>
        <taxon>Bacillota</taxon>
        <taxon>Candidatus Fermentithermobacillia</taxon>
        <taxon>Candidatus Fermentithermobacillales</taxon>
        <taxon>Candidatus Fermentithermobacillaceae</taxon>
        <taxon>Candidatus Fermentithermobacillus</taxon>
    </lineage>
</organism>
<feature type="domain" description="DUF218" evidence="1">
    <location>
        <begin position="38"/>
        <end position="156"/>
    </location>
</feature>
<name>A0AAT9LHP1_9FIRM</name>
<dbReference type="KEGG" id="fcz:IMF26_04635"/>
<gene>
    <name evidence="2" type="ORF">IMF26_04635</name>
</gene>
<dbReference type="GO" id="GO:0005886">
    <property type="term" value="C:plasma membrane"/>
    <property type="evidence" value="ECO:0007669"/>
    <property type="project" value="TreeGrafter"/>
</dbReference>
<dbReference type="GO" id="GO:0000270">
    <property type="term" value="P:peptidoglycan metabolic process"/>
    <property type="evidence" value="ECO:0007669"/>
    <property type="project" value="TreeGrafter"/>
</dbReference>